<evidence type="ECO:0000313" key="3">
    <source>
        <dbReference type="Proteomes" id="UP000176593"/>
    </source>
</evidence>
<keyword evidence="1" id="KW-0812">Transmembrane</keyword>
<dbReference type="PROSITE" id="PS51257">
    <property type="entry name" value="PROKAR_LIPOPROTEIN"/>
    <property type="match status" value="1"/>
</dbReference>
<dbReference type="Proteomes" id="UP000176593">
    <property type="component" value="Unassembled WGS sequence"/>
</dbReference>
<dbReference type="AlphaFoldDB" id="A0A1F7VCM6"/>
<protein>
    <submittedName>
        <fullName evidence="2">Uncharacterized protein</fullName>
    </submittedName>
</protein>
<evidence type="ECO:0000256" key="1">
    <source>
        <dbReference type="SAM" id="Phobius"/>
    </source>
</evidence>
<keyword evidence="1" id="KW-0472">Membrane</keyword>
<sequence length="124" mass="13541">MSRLFISLGAIIVLAACGTDAAKMATENPSNILQAFALLVGTLTFLLCLIGEQDLWPNAILNATKYSGFICVVVGPLFYISTQKIELALAISLSGGLILSGLHLFFKKEFQQMTRVETQREEEE</sequence>
<feature type="transmembrane region" description="Helical" evidence="1">
    <location>
        <begin position="87"/>
        <end position="106"/>
    </location>
</feature>
<evidence type="ECO:0000313" key="2">
    <source>
        <dbReference type="EMBL" id="OGL88276.1"/>
    </source>
</evidence>
<dbReference type="EMBL" id="MGEQ01000001">
    <property type="protein sequence ID" value="OGL88276.1"/>
    <property type="molecule type" value="Genomic_DNA"/>
</dbReference>
<organism evidence="2 3">
    <name type="scientific">Candidatus Uhrbacteria bacterium RIFCSPLOWO2_02_FULL_48_18</name>
    <dbReference type="NCBI Taxonomy" id="1802408"/>
    <lineage>
        <taxon>Bacteria</taxon>
        <taxon>Candidatus Uhriibacteriota</taxon>
    </lineage>
</organism>
<gene>
    <name evidence="2" type="ORF">A3I41_00960</name>
</gene>
<reference evidence="2 3" key="1">
    <citation type="journal article" date="2016" name="Nat. Commun.">
        <title>Thousands of microbial genomes shed light on interconnected biogeochemical processes in an aquifer system.</title>
        <authorList>
            <person name="Anantharaman K."/>
            <person name="Brown C.T."/>
            <person name="Hug L.A."/>
            <person name="Sharon I."/>
            <person name="Castelle C.J."/>
            <person name="Probst A.J."/>
            <person name="Thomas B.C."/>
            <person name="Singh A."/>
            <person name="Wilkins M.J."/>
            <person name="Karaoz U."/>
            <person name="Brodie E.L."/>
            <person name="Williams K.H."/>
            <person name="Hubbard S.S."/>
            <person name="Banfield J.F."/>
        </authorList>
    </citation>
    <scope>NUCLEOTIDE SEQUENCE [LARGE SCALE GENOMIC DNA]</scope>
</reference>
<accession>A0A1F7VCM6</accession>
<proteinExistence type="predicted"/>
<name>A0A1F7VCM6_9BACT</name>
<keyword evidence="1" id="KW-1133">Transmembrane helix</keyword>
<feature type="transmembrane region" description="Helical" evidence="1">
    <location>
        <begin position="63"/>
        <end position="81"/>
    </location>
</feature>
<feature type="transmembrane region" description="Helical" evidence="1">
    <location>
        <begin position="31"/>
        <end position="51"/>
    </location>
</feature>
<comment type="caution">
    <text evidence="2">The sequence shown here is derived from an EMBL/GenBank/DDBJ whole genome shotgun (WGS) entry which is preliminary data.</text>
</comment>